<dbReference type="PANTHER" id="PTHR43742:SF10">
    <property type="entry name" value="TRIMETHYLAMINE-N-OXIDE REDUCTASE 2"/>
    <property type="match status" value="1"/>
</dbReference>
<dbReference type="InterPro" id="IPR009010">
    <property type="entry name" value="Asp_de-COase-like_dom_sf"/>
</dbReference>
<dbReference type="Pfam" id="PF01568">
    <property type="entry name" value="Molydop_binding"/>
    <property type="match status" value="1"/>
</dbReference>
<keyword evidence="10" id="KW-1185">Reference proteome</keyword>
<dbReference type="RefSeq" id="WP_085886215.1">
    <property type="nucleotide sequence ID" value="NZ_FWFN01000001.1"/>
</dbReference>
<dbReference type="Gene3D" id="2.40.40.20">
    <property type="match status" value="1"/>
</dbReference>
<dbReference type="Gene3D" id="3.90.55.10">
    <property type="entry name" value="Dimethylsulfoxide Reductase, domain 3"/>
    <property type="match status" value="1"/>
</dbReference>
<dbReference type="GO" id="GO:0050626">
    <property type="term" value="F:trimethylamine-N-oxide reductase (cytochrome c) activity"/>
    <property type="evidence" value="ECO:0007669"/>
    <property type="project" value="UniProtKB-EC"/>
</dbReference>
<dbReference type="SUPFAM" id="SSF53706">
    <property type="entry name" value="Formate dehydrogenase/DMSO reductase, domains 1-3"/>
    <property type="match status" value="1"/>
</dbReference>
<gene>
    <name evidence="9" type="primary">dorA</name>
    <name evidence="9" type="ORF">PSM7751_00293</name>
</gene>
<dbReference type="GO" id="GO:0030151">
    <property type="term" value="F:molybdenum ion binding"/>
    <property type="evidence" value="ECO:0007669"/>
    <property type="project" value="TreeGrafter"/>
</dbReference>
<comment type="cofactor">
    <cofactor evidence="1">
        <name>Mo-bis(molybdopterin guanine dinucleotide)</name>
        <dbReference type="ChEBI" id="CHEBI:60539"/>
    </cofactor>
</comment>
<comment type="similarity">
    <text evidence="2">Belongs to the prokaryotic molybdopterin-containing oxidoreductase family.</text>
</comment>
<dbReference type="Gene3D" id="3.40.50.740">
    <property type="match status" value="1"/>
</dbReference>
<dbReference type="AlphaFoldDB" id="A0A1X6Y852"/>
<dbReference type="Proteomes" id="UP000193963">
    <property type="component" value="Unassembled WGS sequence"/>
</dbReference>
<keyword evidence="5 9" id="KW-0560">Oxidoreductase</keyword>
<feature type="domain" description="Molybdopterin dinucleotide-binding" evidence="8">
    <location>
        <begin position="609"/>
        <end position="725"/>
    </location>
</feature>
<evidence type="ECO:0000256" key="2">
    <source>
        <dbReference type="ARBA" id="ARBA00010312"/>
    </source>
</evidence>
<organism evidence="9 10">
    <name type="scientific">Pseudooceanicola marinus</name>
    <dbReference type="NCBI Taxonomy" id="396013"/>
    <lineage>
        <taxon>Bacteria</taxon>
        <taxon>Pseudomonadati</taxon>
        <taxon>Pseudomonadota</taxon>
        <taxon>Alphaproteobacteria</taxon>
        <taxon>Rhodobacterales</taxon>
        <taxon>Paracoccaceae</taxon>
        <taxon>Pseudooceanicola</taxon>
    </lineage>
</organism>
<evidence type="ECO:0000313" key="10">
    <source>
        <dbReference type="Proteomes" id="UP000193963"/>
    </source>
</evidence>
<evidence type="ECO:0000256" key="5">
    <source>
        <dbReference type="ARBA" id="ARBA00023002"/>
    </source>
</evidence>
<dbReference type="OrthoDB" id="9759518at2"/>
<dbReference type="Gene3D" id="3.40.228.10">
    <property type="entry name" value="Dimethylsulfoxide Reductase, domain 2"/>
    <property type="match status" value="1"/>
</dbReference>
<feature type="domain" description="Molybdopterin oxidoreductase" evidence="7">
    <location>
        <begin position="47"/>
        <end position="498"/>
    </location>
</feature>
<dbReference type="GO" id="GO:0009061">
    <property type="term" value="P:anaerobic respiration"/>
    <property type="evidence" value="ECO:0007669"/>
    <property type="project" value="TreeGrafter"/>
</dbReference>
<evidence type="ECO:0000259" key="7">
    <source>
        <dbReference type="Pfam" id="PF00384"/>
    </source>
</evidence>
<dbReference type="Pfam" id="PF00384">
    <property type="entry name" value="Molybdopterin"/>
    <property type="match status" value="1"/>
</dbReference>
<dbReference type="PANTHER" id="PTHR43742">
    <property type="entry name" value="TRIMETHYLAMINE-N-OXIDE REDUCTASE"/>
    <property type="match status" value="1"/>
</dbReference>
<feature type="compositionally biased region" description="Polar residues" evidence="6">
    <location>
        <begin position="707"/>
        <end position="723"/>
    </location>
</feature>
<evidence type="ECO:0000313" key="9">
    <source>
        <dbReference type="EMBL" id="SLN13581.1"/>
    </source>
</evidence>
<protein>
    <submittedName>
        <fullName evidence="9">Dimethyl sulfoxide/trimethylamine N-oxide reductase</fullName>
        <ecNumber evidence="9">1.7.2.3</ecNumber>
    </submittedName>
</protein>
<keyword evidence="3" id="KW-0500">Molybdenum</keyword>
<evidence type="ECO:0000256" key="4">
    <source>
        <dbReference type="ARBA" id="ARBA00022723"/>
    </source>
</evidence>
<name>A0A1X6Y852_9RHOB</name>
<feature type="region of interest" description="Disordered" evidence="6">
    <location>
        <begin position="707"/>
        <end position="750"/>
    </location>
</feature>
<reference evidence="9 10" key="1">
    <citation type="submission" date="2017-03" db="EMBL/GenBank/DDBJ databases">
        <authorList>
            <person name="Afonso C.L."/>
            <person name="Miller P.J."/>
            <person name="Scott M.A."/>
            <person name="Spackman E."/>
            <person name="Goraichik I."/>
            <person name="Dimitrov K.M."/>
            <person name="Suarez D.L."/>
            <person name="Swayne D.E."/>
        </authorList>
    </citation>
    <scope>NUCLEOTIDE SEQUENCE [LARGE SCALE GENOMIC DNA]</scope>
    <source>
        <strain evidence="9 10">CECT 7751</strain>
    </source>
</reference>
<sequence>MELFASHFGTYEIDRTGETPRLRPFRHDPAPSPLGEGFLALSDHPTRIRQPMARRGWLDGDGGAARGADSFVPLSIERASELAAAELDRVRRTHGNGAIFGGSYGWGSAGRFHHPQSQLKRFLTLAGGFVSARNTYSYGTAKVLIPHLVGPAYSDPGAFNPTWDRIVAERPFILSFGGMRLSNAQVEAGGTGAHRTRGWLTAFAQAGGEMLTLSPDRRDAPQGDHLAIHAGSDACAMLAMAHVLIHEGLVDEAAVRRLTTGYDALKALILGQADGPARTPDWAAPLTGIPAATLTQLARKLVAGPALINLAWSLQRAVAGEQPYWAALVLAVLSGQIGQPGCGLACGLSAVSSVGNPLRRLRGPAFVQGTNPVSDFIPVARITEMLERPGETIAYNGASLTLPDIRLIWWAGGNPFHHHQDLNRLARAWRRPETVIVQESVWTATAQHADLVFPSALPSERDDIAAASRDDWIIRSSKVTEPPAGVETDHAVLSRIAEHLGLAEAFHEGRSEAEWIAQLYAGYCAAFPELPDWDTFCATGHARLSDPVPEEVIQPLEAFRADPQASPLATPSGRIELMPALLRAADSRLGAPLTRVVVSDAGEDPALPLRLLSPQPAQRLHSQLDGAPIAEDARRDGLEVARAHPDEIRAAGLIAGAPALLSNERGAVLVMIEADNRLAPGHVELPTGGWYAPRRIDGRWIDCGGNPNTLTRDSGSSELSQGPSAGGARVRLEPAPAPEHLGVAQSAGGA</sequence>
<keyword evidence="4" id="KW-0479">Metal-binding</keyword>
<evidence type="ECO:0000256" key="3">
    <source>
        <dbReference type="ARBA" id="ARBA00022505"/>
    </source>
</evidence>
<dbReference type="SUPFAM" id="SSF50692">
    <property type="entry name" value="ADC-like"/>
    <property type="match status" value="1"/>
</dbReference>
<proteinExistence type="inferred from homology"/>
<evidence type="ECO:0000256" key="6">
    <source>
        <dbReference type="SAM" id="MobiDB-lite"/>
    </source>
</evidence>
<dbReference type="EC" id="1.7.2.3" evidence="9"/>
<dbReference type="GO" id="GO:0030288">
    <property type="term" value="C:outer membrane-bounded periplasmic space"/>
    <property type="evidence" value="ECO:0007669"/>
    <property type="project" value="TreeGrafter"/>
</dbReference>
<evidence type="ECO:0000259" key="8">
    <source>
        <dbReference type="Pfam" id="PF01568"/>
    </source>
</evidence>
<dbReference type="InterPro" id="IPR006657">
    <property type="entry name" value="MoPterin_dinucl-bd_dom"/>
</dbReference>
<dbReference type="InterPro" id="IPR050612">
    <property type="entry name" value="Prok_Mopterin_Oxidored"/>
</dbReference>
<dbReference type="InterPro" id="IPR006656">
    <property type="entry name" value="Mopterin_OxRdtase"/>
</dbReference>
<accession>A0A1X6Y852</accession>
<evidence type="ECO:0000256" key="1">
    <source>
        <dbReference type="ARBA" id="ARBA00001942"/>
    </source>
</evidence>
<dbReference type="GO" id="GO:0043546">
    <property type="term" value="F:molybdopterin cofactor binding"/>
    <property type="evidence" value="ECO:0007669"/>
    <property type="project" value="InterPro"/>
</dbReference>
<dbReference type="GO" id="GO:0009055">
    <property type="term" value="F:electron transfer activity"/>
    <property type="evidence" value="ECO:0007669"/>
    <property type="project" value="TreeGrafter"/>
</dbReference>
<dbReference type="EMBL" id="FWFN01000001">
    <property type="protein sequence ID" value="SLN13581.1"/>
    <property type="molecule type" value="Genomic_DNA"/>
</dbReference>